<accession>A0A841RKU5</accession>
<evidence type="ECO:0000313" key="2">
    <source>
        <dbReference type="Proteomes" id="UP000572212"/>
    </source>
</evidence>
<gene>
    <name evidence="1" type="ORF">GGQ92_000877</name>
</gene>
<dbReference type="AlphaFoldDB" id="A0A841RKU5"/>
<dbReference type="EMBL" id="JACHON010000002">
    <property type="protein sequence ID" value="MBB6512096.1"/>
    <property type="molecule type" value="Genomic_DNA"/>
</dbReference>
<dbReference type="Proteomes" id="UP000572212">
    <property type="component" value="Unassembled WGS sequence"/>
</dbReference>
<protein>
    <submittedName>
        <fullName evidence="1">Transcription initiation factor TFIIIB Brf1 subunit/transcription initiation factor TFIIB</fullName>
    </submittedName>
</protein>
<proteinExistence type="predicted"/>
<evidence type="ECO:0000313" key="1">
    <source>
        <dbReference type="EMBL" id="MBB6512096.1"/>
    </source>
</evidence>
<keyword evidence="2" id="KW-1185">Reference proteome</keyword>
<sequence length="44" mass="4987">MKRIIQSNNGEVVCAFCGTVLKTVTTFGKKTIYSECKKDCKRTR</sequence>
<organism evidence="1 2">
    <name type="scientific">Gracilibacillus halotolerans</name>
    <dbReference type="NCBI Taxonomy" id="74386"/>
    <lineage>
        <taxon>Bacteria</taxon>
        <taxon>Bacillati</taxon>
        <taxon>Bacillota</taxon>
        <taxon>Bacilli</taxon>
        <taxon>Bacillales</taxon>
        <taxon>Bacillaceae</taxon>
        <taxon>Gracilibacillus</taxon>
    </lineage>
</organism>
<name>A0A841RKU5_9BACI</name>
<comment type="caution">
    <text evidence="1">The sequence shown here is derived from an EMBL/GenBank/DDBJ whole genome shotgun (WGS) entry which is preliminary data.</text>
</comment>
<reference evidence="1 2" key="1">
    <citation type="submission" date="2020-08" db="EMBL/GenBank/DDBJ databases">
        <title>Genomic Encyclopedia of Type Strains, Phase IV (KMG-IV): sequencing the most valuable type-strain genomes for metagenomic binning, comparative biology and taxonomic classification.</title>
        <authorList>
            <person name="Goeker M."/>
        </authorList>
    </citation>
    <scope>NUCLEOTIDE SEQUENCE [LARGE SCALE GENOMIC DNA]</scope>
    <source>
        <strain evidence="1 2">DSM 11805</strain>
    </source>
</reference>